<dbReference type="PANTHER" id="PTHR31355:SF28">
    <property type="entry name" value="MICROTUBULE-ASSOCIATED PROTEIN TORTIFOLIA1-LIKE"/>
    <property type="match status" value="1"/>
</dbReference>
<evidence type="ECO:0000313" key="5">
    <source>
        <dbReference type="Proteomes" id="UP001291926"/>
    </source>
</evidence>
<keyword evidence="2" id="KW-1133">Transmembrane helix</keyword>
<dbReference type="InterPro" id="IPR011989">
    <property type="entry name" value="ARM-like"/>
</dbReference>
<dbReference type="InterPro" id="IPR033337">
    <property type="entry name" value="TORTIFOLIA1/SINE1-2"/>
</dbReference>
<dbReference type="SUPFAM" id="SSF48371">
    <property type="entry name" value="ARM repeat"/>
    <property type="match status" value="1"/>
</dbReference>
<dbReference type="Pfam" id="PF24714">
    <property type="entry name" value="TOR1L1_N"/>
    <property type="match status" value="1"/>
</dbReference>
<gene>
    <name evidence="4" type="ORF">RD792_012776</name>
</gene>
<comment type="caution">
    <text evidence="4">The sequence shown here is derived from an EMBL/GenBank/DDBJ whole genome shotgun (WGS) entry which is preliminary data.</text>
</comment>
<keyword evidence="2" id="KW-0812">Transmembrane</keyword>
<evidence type="ECO:0000259" key="3">
    <source>
        <dbReference type="Pfam" id="PF24714"/>
    </source>
</evidence>
<feature type="compositionally biased region" description="Low complexity" evidence="1">
    <location>
        <begin position="286"/>
        <end position="314"/>
    </location>
</feature>
<accession>A0ABR0CY78</accession>
<feature type="compositionally biased region" description="Low complexity" evidence="1">
    <location>
        <begin position="327"/>
        <end position="338"/>
    </location>
</feature>
<organism evidence="4 5">
    <name type="scientific">Penstemon davidsonii</name>
    <dbReference type="NCBI Taxonomy" id="160366"/>
    <lineage>
        <taxon>Eukaryota</taxon>
        <taxon>Viridiplantae</taxon>
        <taxon>Streptophyta</taxon>
        <taxon>Embryophyta</taxon>
        <taxon>Tracheophyta</taxon>
        <taxon>Spermatophyta</taxon>
        <taxon>Magnoliopsida</taxon>
        <taxon>eudicotyledons</taxon>
        <taxon>Gunneridae</taxon>
        <taxon>Pentapetalae</taxon>
        <taxon>asterids</taxon>
        <taxon>lamiids</taxon>
        <taxon>Lamiales</taxon>
        <taxon>Plantaginaceae</taxon>
        <taxon>Cheloneae</taxon>
        <taxon>Penstemon</taxon>
    </lineage>
</organism>
<keyword evidence="5" id="KW-1185">Reference proteome</keyword>
<protein>
    <recommendedName>
        <fullName evidence="3">TORTIFOLIA1/SINE1-2 N-terminal domain-containing protein</fullName>
    </recommendedName>
</protein>
<feature type="transmembrane region" description="Helical" evidence="2">
    <location>
        <begin position="427"/>
        <end position="448"/>
    </location>
</feature>
<dbReference type="Proteomes" id="UP001291926">
    <property type="component" value="Unassembled WGS sequence"/>
</dbReference>
<reference evidence="4 5" key="1">
    <citation type="journal article" date="2023" name="bioRxiv">
        <title>Genome report: Whole genome sequence and annotation of Penstemon davidsonii.</title>
        <authorList>
            <person name="Ostevik K.L."/>
            <person name="Alabady M."/>
            <person name="Zhang M."/>
            <person name="Rausher M.D."/>
        </authorList>
    </citation>
    <scope>NUCLEOTIDE SEQUENCE [LARGE SCALE GENOMIC DNA]</scope>
    <source>
        <strain evidence="4">DNT005</strain>
        <tissue evidence="4">Whole leaf</tissue>
    </source>
</reference>
<sequence>MTITKQNSGELKARVNNCLNKLSDRDTLSMATYELESIAKQLPNDAFAPFLNCLSATDSSDKSPVRRQCVRLLGILSAAHGDALSPHISRMISSVLRRLRDPDSAVRSACVDAVSSIAAHVNSPPISVILKPFVDALFQEQDLNSQIGASICLSAAVESAPEVDAAELRRILPRVLKLVKSEGFKAKSSLLLFIGSIANVGCVKSKSSMSCLVSTAIEFLSTEDWAARKVAAEILEKVVTAERGLVAEFKASCVAALESRRFDRIKVVRETMNRALEMWRDFPELSQESSSPKDSSSSGQSPALVSSSPSSSGLGTPQPRKLVPIRSPASSSPSTSSSQKTINLQIEDIKPCPSSASKLNLRRNFRSRVVPFNCNETVNTADGNAAIKEDIGNQKELDEIFQIRKQLLQIENQQSSLLELLQVHTCLVFSSVISVLCFSYFLSFILLIQKFMGSSQKGMSYLEKRVDGLEKVLDEMSQDLGISTRRISSTDYSTGNTCCMIPGAEFLSPKFWKNQNVNSKFNSHFKSQSLHGMIPTAEISMSMINSPRKFIAS</sequence>
<proteinExistence type="predicted"/>
<name>A0ABR0CY78_9LAMI</name>
<dbReference type="Gene3D" id="1.25.10.10">
    <property type="entry name" value="Leucine-rich Repeat Variant"/>
    <property type="match status" value="1"/>
</dbReference>
<feature type="region of interest" description="Disordered" evidence="1">
    <location>
        <begin position="284"/>
        <end position="340"/>
    </location>
</feature>
<evidence type="ECO:0000313" key="4">
    <source>
        <dbReference type="EMBL" id="KAK4481865.1"/>
    </source>
</evidence>
<dbReference type="InterPro" id="IPR057600">
    <property type="entry name" value="TORTIFOLIA1/SINE1-2_N"/>
</dbReference>
<evidence type="ECO:0000256" key="1">
    <source>
        <dbReference type="SAM" id="MobiDB-lite"/>
    </source>
</evidence>
<dbReference type="PANTHER" id="PTHR31355">
    <property type="entry name" value="MICROTUBULE-ASSOCIATED PROTEIN TORTIFOLIA1"/>
    <property type="match status" value="1"/>
</dbReference>
<dbReference type="EMBL" id="JAYDYQ010002685">
    <property type="protein sequence ID" value="KAK4481865.1"/>
    <property type="molecule type" value="Genomic_DNA"/>
</dbReference>
<keyword evidence="2" id="KW-0472">Membrane</keyword>
<dbReference type="InterPro" id="IPR016024">
    <property type="entry name" value="ARM-type_fold"/>
</dbReference>
<evidence type="ECO:0000256" key="2">
    <source>
        <dbReference type="SAM" id="Phobius"/>
    </source>
</evidence>
<feature type="domain" description="TORTIFOLIA1/SINE1-2 N-terminal" evidence="3">
    <location>
        <begin position="10"/>
        <end position="280"/>
    </location>
</feature>